<organism evidence="2">
    <name type="scientific">Tanacetum cinerariifolium</name>
    <name type="common">Dalmatian daisy</name>
    <name type="synonym">Chrysanthemum cinerariifolium</name>
    <dbReference type="NCBI Taxonomy" id="118510"/>
    <lineage>
        <taxon>Eukaryota</taxon>
        <taxon>Viridiplantae</taxon>
        <taxon>Streptophyta</taxon>
        <taxon>Embryophyta</taxon>
        <taxon>Tracheophyta</taxon>
        <taxon>Spermatophyta</taxon>
        <taxon>Magnoliopsida</taxon>
        <taxon>eudicotyledons</taxon>
        <taxon>Gunneridae</taxon>
        <taxon>Pentapetalae</taxon>
        <taxon>asterids</taxon>
        <taxon>campanulids</taxon>
        <taxon>Asterales</taxon>
        <taxon>Asteraceae</taxon>
        <taxon>Asteroideae</taxon>
        <taxon>Anthemideae</taxon>
        <taxon>Anthemidinae</taxon>
        <taxon>Tanacetum</taxon>
    </lineage>
</organism>
<feature type="non-terminal residue" evidence="2">
    <location>
        <position position="70"/>
    </location>
</feature>
<reference evidence="2" key="1">
    <citation type="journal article" date="2019" name="Sci. Rep.">
        <title>Draft genome of Tanacetum cinerariifolium, the natural source of mosquito coil.</title>
        <authorList>
            <person name="Yamashiro T."/>
            <person name="Shiraishi A."/>
            <person name="Satake H."/>
            <person name="Nakayama K."/>
        </authorList>
    </citation>
    <scope>NUCLEOTIDE SEQUENCE</scope>
</reference>
<comment type="caution">
    <text evidence="2">The sequence shown here is derived from an EMBL/GenBank/DDBJ whole genome shotgun (WGS) entry which is preliminary data.</text>
</comment>
<dbReference type="EMBL" id="BKCJ011075891">
    <property type="protein sequence ID" value="GFC80620.1"/>
    <property type="molecule type" value="Genomic_DNA"/>
</dbReference>
<dbReference type="AlphaFoldDB" id="A0A699R367"/>
<feature type="compositionally biased region" description="Basic and acidic residues" evidence="1">
    <location>
        <begin position="60"/>
        <end position="70"/>
    </location>
</feature>
<name>A0A699R367_TANCI</name>
<evidence type="ECO:0000256" key="1">
    <source>
        <dbReference type="SAM" id="MobiDB-lite"/>
    </source>
</evidence>
<evidence type="ECO:0000313" key="2">
    <source>
        <dbReference type="EMBL" id="GFC80620.1"/>
    </source>
</evidence>
<gene>
    <name evidence="2" type="ORF">Tci_852590</name>
</gene>
<sequence length="70" mass="7721">MYTPEKANRGNAKGWKTLAFDQGVKAKQRERSGKDSKEGGNLQKRQTVGNIDGATMANNSEEKDHSDLLL</sequence>
<proteinExistence type="predicted"/>
<feature type="region of interest" description="Disordered" evidence="1">
    <location>
        <begin position="1"/>
        <end position="70"/>
    </location>
</feature>
<accession>A0A699R367</accession>
<protein>
    <submittedName>
        <fullName evidence="2">Uncharacterized protein</fullName>
    </submittedName>
</protein>
<feature type="compositionally biased region" description="Basic and acidic residues" evidence="1">
    <location>
        <begin position="27"/>
        <end position="38"/>
    </location>
</feature>